<accession>A0A5R9GNR0</accession>
<name>A0A5R9GNR0_9PROT</name>
<dbReference type="SUPFAM" id="SSF53850">
    <property type="entry name" value="Periplasmic binding protein-like II"/>
    <property type="match status" value="1"/>
</dbReference>
<dbReference type="InterPro" id="IPR024370">
    <property type="entry name" value="PBP_domain"/>
</dbReference>
<feature type="chain" id="PRO_5024367890" evidence="2">
    <location>
        <begin position="20"/>
        <end position="274"/>
    </location>
</feature>
<sequence length="274" mass="29806">MRRLMLFLLLAGFVVPAQAEIVEVAGSTTVRAMMEPAADAWHQLHPDVVVTVRGGGSSAGFSSVLDGRAQIGMMSRELEPEELSLLQQAGMVQVRIGFDAVAVVVSEPLYLRGGIAALKKEEIAAIYRGDIRNWLQLDGPDRPILVIDKEKERGTRQVFAGYILDSTHGDSLPEAVVVGPNHDMKTLLQASDQAIGFLPFGETGDHLHALRVIDGGHHYVADTGSVRDGSYPLSRSLYVLHKKDAPAYVQEFVEFLCSPHGQAILRNSGYVPLQ</sequence>
<evidence type="ECO:0000313" key="5">
    <source>
        <dbReference type="Proteomes" id="UP000306585"/>
    </source>
</evidence>
<protein>
    <submittedName>
        <fullName evidence="4">ABC transporter substrate-binding protein</fullName>
    </submittedName>
</protein>
<evidence type="ECO:0000259" key="3">
    <source>
        <dbReference type="Pfam" id="PF12849"/>
    </source>
</evidence>
<dbReference type="PANTHER" id="PTHR30570:SF1">
    <property type="entry name" value="PHOSPHATE-BINDING PROTEIN PSTS"/>
    <property type="match status" value="1"/>
</dbReference>
<dbReference type="RefSeq" id="WP_138239545.1">
    <property type="nucleotide sequence ID" value="NZ_VBRY01000008.1"/>
</dbReference>
<reference evidence="4 5" key="1">
    <citation type="journal article" date="2019" name="Appl. Environ. Microbiol.">
        <title>Environmental Evidence and Genomic Insight of Iron-oxidizing Bacteria Preference Towards More Corrosion Resistant Stainless Steel at Higher Salinities.</title>
        <authorList>
            <person name="Garrison C.E."/>
            <person name="Price K.A."/>
            <person name="Field E.K."/>
        </authorList>
    </citation>
    <scope>NUCLEOTIDE SEQUENCE [LARGE SCALE GENOMIC DNA]</scope>
    <source>
        <strain evidence="4 5">P3</strain>
    </source>
</reference>
<comment type="caution">
    <text evidence="4">The sequence shown here is derived from an EMBL/GenBank/DDBJ whole genome shotgun (WGS) entry which is preliminary data.</text>
</comment>
<feature type="signal peptide" evidence="2">
    <location>
        <begin position="1"/>
        <end position="19"/>
    </location>
</feature>
<dbReference type="EMBL" id="VBRY01000008">
    <property type="protein sequence ID" value="TLS66715.1"/>
    <property type="molecule type" value="Genomic_DNA"/>
</dbReference>
<dbReference type="PANTHER" id="PTHR30570">
    <property type="entry name" value="PERIPLASMIC PHOSPHATE BINDING COMPONENT OF PHOSPHATE ABC TRANSPORTER"/>
    <property type="match status" value="1"/>
</dbReference>
<feature type="domain" description="PBP" evidence="3">
    <location>
        <begin position="19"/>
        <end position="259"/>
    </location>
</feature>
<dbReference type="Gene3D" id="3.40.190.10">
    <property type="entry name" value="Periplasmic binding protein-like II"/>
    <property type="match status" value="2"/>
</dbReference>
<organism evidence="4 5">
    <name type="scientific">Mariprofundus erugo</name>
    <dbReference type="NCBI Taxonomy" id="2528639"/>
    <lineage>
        <taxon>Bacteria</taxon>
        <taxon>Pseudomonadati</taxon>
        <taxon>Pseudomonadota</taxon>
        <taxon>Candidatius Mariprofundia</taxon>
        <taxon>Mariprofundales</taxon>
        <taxon>Mariprofundaceae</taxon>
        <taxon>Mariprofundus</taxon>
    </lineage>
</organism>
<keyword evidence="5" id="KW-1185">Reference proteome</keyword>
<dbReference type="AlphaFoldDB" id="A0A5R9GNR0"/>
<dbReference type="Pfam" id="PF12849">
    <property type="entry name" value="PBP_like_2"/>
    <property type="match status" value="1"/>
</dbReference>
<dbReference type="Proteomes" id="UP000306585">
    <property type="component" value="Unassembled WGS sequence"/>
</dbReference>
<evidence type="ECO:0000313" key="4">
    <source>
        <dbReference type="EMBL" id="TLS66715.1"/>
    </source>
</evidence>
<proteinExistence type="predicted"/>
<evidence type="ECO:0000256" key="1">
    <source>
        <dbReference type="ARBA" id="ARBA00022729"/>
    </source>
</evidence>
<keyword evidence="1 2" id="KW-0732">Signal</keyword>
<gene>
    <name evidence="4" type="ORF">FEF65_09335</name>
</gene>
<dbReference type="InterPro" id="IPR050811">
    <property type="entry name" value="Phosphate_ABC_transporter"/>
</dbReference>
<evidence type="ECO:0000256" key="2">
    <source>
        <dbReference type="SAM" id="SignalP"/>
    </source>
</evidence>